<reference evidence="1 2" key="1">
    <citation type="submission" date="2018-02" db="EMBL/GenBank/DDBJ databases">
        <title>The genomes of Aspergillus section Nigri reveals drivers in fungal speciation.</title>
        <authorList>
            <consortium name="DOE Joint Genome Institute"/>
            <person name="Vesth T.C."/>
            <person name="Nybo J."/>
            <person name="Theobald S."/>
            <person name="Brandl J."/>
            <person name="Frisvad J.C."/>
            <person name="Nielsen K.F."/>
            <person name="Lyhne E.K."/>
            <person name="Kogle M.E."/>
            <person name="Kuo A."/>
            <person name="Riley R."/>
            <person name="Clum A."/>
            <person name="Nolan M."/>
            <person name="Lipzen A."/>
            <person name="Salamov A."/>
            <person name="Henrissat B."/>
            <person name="Wiebenga A."/>
            <person name="De vries R.P."/>
            <person name="Grigoriev I.V."/>
            <person name="Mortensen U.H."/>
            <person name="Andersen M.R."/>
            <person name="Baker S.E."/>
        </authorList>
    </citation>
    <scope>NUCLEOTIDE SEQUENCE [LARGE SCALE GENOMIC DNA]</scope>
    <source>
        <strain evidence="1 2">CBS 121593</strain>
    </source>
</reference>
<gene>
    <name evidence="1" type="ORF">BO80DRAFT_22617</name>
</gene>
<dbReference type="EMBL" id="KZ824429">
    <property type="protein sequence ID" value="RAL02967.1"/>
    <property type="molecule type" value="Genomic_DNA"/>
</dbReference>
<evidence type="ECO:0000313" key="1">
    <source>
        <dbReference type="EMBL" id="RAL02967.1"/>
    </source>
</evidence>
<keyword evidence="2" id="KW-1185">Reference proteome</keyword>
<name>A0A395H521_9EURO</name>
<accession>A0A395H521</accession>
<organism evidence="1 2">
    <name type="scientific">Aspergillus ibericus CBS 121593</name>
    <dbReference type="NCBI Taxonomy" id="1448316"/>
    <lineage>
        <taxon>Eukaryota</taxon>
        <taxon>Fungi</taxon>
        <taxon>Dikarya</taxon>
        <taxon>Ascomycota</taxon>
        <taxon>Pezizomycotina</taxon>
        <taxon>Eurotiomycetes</taxon>
        <taxon>Eurotiomycetidae</taxon>
        <taxon>Eurotiales</taxon>
        <taxon>Aspergillaceae</taxon>
        <taxon>Aspergillus</taxon>
        <taxon>Aspergillus subgen. Circumdati</taxon>
    </lineage>
</organism>
<protein>
    <submittedName>
        <fullName evidence="1">Uncharacterized protein</fullName>
    </submittedName>
</protein>
<dbReference type="GeneID" id="37219296"/>
<dbReference type="Proteomes" id="UP000249402">
    <property type="component" value="Unassembled WGS sequence"/>
</dbReference>
<dbReference type="RefSeq" id="XP_025577294.1">
    <property type="nucleotide sequence ID" value="XM_025714431.1"/>
</dbReference>
<dbReference type="AlphaFoldDB" id="A0A395H521"/>
<sequence length="262" mass="29866">MIIDEALPMKIHVLVYDSKYAFRDAIPHGEHPVPPENRVPGCAAKRASPALGVMACINIIHGRLGAVVGLLLRNDQVYLMFPSWNLIVDSRREKGVKKGVIYNHGSCNPVDYIPFAGKPASLRFVLRLQLLYCLHLEQLLVYRRLQSSTFKRLIYIKRVVAYYPIVQRSSVRFTSSESRSSVRLTSSEVLRTIPSSNVSAFDLHQARLCVLYHRSTFQRSIYIKRDFAYYPIVQAICLRHTSSVQPILPFNVPIYPSIHLSI</sequence>
<proteinExistence type="predicted"/>
<dbReference type="VEuPathDB" id="FungiDB:BO80DRAFT_22617"/>
<evidence type="ECO:0000313" key="2">
    <source>
        <dbReference type="Proteomes" id="UP000249402"/>
    </source>
</evidence>